<accession>A0A8F9XMP3</accession>
<evidence type="ECO:0000256" key="3">
    <source>
        <dbReference type="ARBA" id="ARBA00008766"/>
    </source>
</evidence>
<evidence type="ECO:0000256" key="5">
    <source>
        <dbReference type="ARBA" id="ARBA00022723"/>
    </source>
</evidence>
<dbReference type="Pfam" id="PF00557">
    <property type="entry name" value="Peptidase_M24"/>
    <property type="match status" value="1"/>
</dbReference>
<evidence type="ECO:0000256" key="6">
    <source>
        <dbReference type="ARBA" id="ARBA00022801"/>
    </source>
</evidence>
<gene>
    <name evidence="9" type="ORF">K0B96_06420</name>
</gene>
<evidence type="ECO:0000256" key="2">
    <source>
        <dbReference type="ARBA" id="ARBA00001936"/>
    </source>
</evidence>
<proteinExistence type="inferred from homology"/>
<dbReference type="GO" id="GO:0006508">
    <property type="term" value="P:proteolysis"/>
    <property type="evidence" value="ECO:0007669"/>
    <property type="project" value="TreeGrafter"/>
</dbReference>
<sequence>MPYLDERRARVARALDLHDELLLVGAGEPIPLPENSDQTYPFRAHADYYYLAALECPGGVVALDPRDGETSGWISFVPEVTEAERVWEGREQPPGTPLAQLDEWLASRAGRPVLTFGAPVPRAGLAADAAASAAARTRFVHARRAKDSTEIALIRRAADATAHGFSALVAALRPGVTERALQVELECGFARAGGRRPGYGTIVGTGPHAAILHFDPSERAARDGEFVLVDAGAEIDRYMADVTRTYVVGQATPFQRDLYAIVLSTEQNAIARCVAGAEWKAVHLAAAVEMVDGLVQLGLMRGSAESLVEQEAHTLFFPHGLGHLVGLGVRDGSGQAPGRAKDPRAGLRSLRLDLPLQPGYVVTVEPGLYFIPALLNDPARRQRFHDCVNWDAVTPHLALGGVRIEDNVLVTTGAPEILTSAIPKPAP</sequence>
<keyword evidence="9" id="KW-0645">Protease</keyword>
<dbReference type="RefSeq" id="WP_220165154.1">
    <property type="nucleotide sequence ID" value="NZ_CP080507.1"/>
</dbReference>
<comment type="catalytic activity">
    <reaction evidence="1">
        <text>Release of any N-terminal amino acid, including proline, that is linked to proline, even from a dipeptide or tripeptide.</text>
        <dbReference type="EC" id="3.4.11.9"/>
    </reaction>
</comment>
<dbReference type="Gene3D" id="3.40.350.10">
    <property type="entry name" value="Creatinase/prolidase N-terminal domain"/>
    <property type="match status" value="1"/>
</dbReference>
<dbReference type="SUPFAM" id="SSF53092">
    <property type="entry name" value="Creatinase/prolidase N-terminal domain"/>
    <property type="match status" value="1"/>
</dbReference>
<keyword evidence="10" id="KW-1185">Reference proteome</keyword>
<reference evidence="9" key="1">
    <citation type="submission" date="2021-08" db="EMBL/GenBank/DDBJ databases">
        <title>Genome of a novel bacterium of the phylum Verrucomicrobia, Oleiharenicola sp. KSB-15.</title>
        <authorList>
            <person name="Chung J.-H."/>
            <person name="Ahn J.-H."/>
            <person name="Yoon Y."/>
            <person name="Kim D.-Y."/>
            <person name="An S.-H."/>
            <person name="Park I."/>
            <person name="Yeon J."/>
        </authorList>
    </citation>
    <scope>NUCLEOTIDE SEQUENCE</scope>
    <source>
        <strain evidence="9">KSB-15</strain>
    </source>
</reference>
<evidence type="ECO:0000256" key="4">
    <source>
        <dbReference type="ARBA" id="ARBA00012574"/>
    </source>
</evidence>
<keyword evidence="7" id="KW-0464">Manganese</keyword>
<dbReference type="InterPro" id="IPR007865">
    <property type="entry name" value="Aminopep_P_N"/>
</dbReference>
<keyword evidence="6" id="KW-0378">Hydrolase</keyword>
<dbReference type="EMBL" id="CP080507">
    <property type="protein sequence ID" value="QYM80244.1"/>
    <property type="molecule type" value="Genomic_DNA"/>
</dbReference>
<name>A0A8F9XMP3_9BACT</name>
<comment type="cofactor">
    <cofactor evidence="2">
        <name>Mn(2+)</name>
        <dbReference type="ChEBI" id="CHEBI:29035"/>
    </cofactor>
</comment>
<evidence type="ECO:0000256" key="1">
    <source>
        <dbReference type="ARBA" id="ARBA00001424"/>
    </source>
</evidence>
<dbReference type="Pfam" id="PF05195">
    <property type="entry name" value="AMP_N"/>
    <property type="match status" value="1"/>
</dbReference>
<dbReference type="GO" id="GO:0030145">
    <property type="term" value="F:manganese ion binding"/>
    <property type="evidence" value="ECO:0007669"/>
    <property type="project" value="InterPro"/>
</dbReference>
<dbReference type="Gene3D" id="3.90.230.10">
    <property type="entry name" value="Creatinase/methionine aminopeptidase superfamily"/>
    <property type="match status" value="1"/>
</dbReference>
<dbReference type="GO" id="GO:0070006">
    <property type="term" value="F:metalloaminopeptidase activity"/>
    <property type="evidence" value="ECO:0007669"/>
    <property type="project" value="InterPro"/>
</dbReference>
<dbReference type="SMART" id="SM01011">
    <property type="entry name" value="AMP_N"/>
    <property type="match status" value="1"/>
</dbReference>
<dbReference type="EC" id="3.4.11.9" evidence="4"/>
<dbReference type="Proteomes" id="UP000825051">
    <property type="component" value="Chromosome"/>
</dbReference>
<feature type="domain" description="Aminopeptidase P N-terminal" evidence="8">
    <location>
        <begin position="1"/>
        <end position="123"/>
    </location>
</feature>
<dbReference type="PANTHER" id="PTHR43226:SF4">
    <property type="entry name" value="XAA-PRO AMINOPEPTIDASE 3"/>
    <property type="match status" value="1"/>
</dbReference>
<evidence type="ECO:0000313" key="9">
    <source>
        <dbReference type="EMBL" id="QYM80244.1"/>
    </source>
</evidence>
<dbReference type="InterPro" id="IPR036005">
    <property type="entry name" value="Creatinase/aminopeptidase-like"/>
</dbReference>
<dbReference type="InterPro" id="IPR000994">
    <property type="entry name" value="Pept_M24"/>
</dbReference>
<organism evidence="9 10">
    <name type="scientific">Horticoccus luteus</name>
    <dbReference type="NCBI Taxonomy" id="2862869"/>
    <lineage>
        <taxon>Bacteria</taxon>
        <taxon>Pseudomonadati</taxon>
        <taxon>Verrucomicrobiota</taxon>
        <taxon>Opitutia</taxon>
        <taxon>Opitutales</taxon>
        <taxon>Opitutaceae</taxon>
        <taxon>Horticoccus</taxon>
    </lineage>
</organism>
<dbReference type="SUPFAM" id="SSF55920">
    <property type="entry name" value="Creatinase/aminopeptidase"/>
    <property type="match status" value="1"/>
</dbReference>
<comment type="similarity">
    <text evidence="3">Belongs to the peptidase M24B family.</text>
</comment>
<dbReference type="GO" id="GO:0005829">
    <property type="term" value="C:cytosol"/>
    <property type="evidence" value="ECO:0007669"/>
    <property type="project" value="TreeGrafter"/>
</dbReference>
<evidence type="ECO:0000256" key="7">
    <source>
        <dbReference type="ARBA" id="ARBA00023211"/>
    </source>
</evidence>
<dbReference type="AlphaFoldDB" id="A0A8F9XMP3"/>
<protein>
    <recommendedName>
        <fullName evidence="4">Xaa-Pro aminopeptidase</fullName>
        <ecNumber evidence="4">3.4.11.9</ecNumber>
    </recommendedName>
</protein>
<evidence type="ECO:0000259" key="8">
    <source>
        <dbReference type="SMART" id="SM01011"/>
    </source>
</evidence>
<evidence type="ECO:0000313" key="10">
    <source>
        <dbReference type="Proteomes" id="UP000825051"/>
    </source>
</evidence>
<dbReference type="KEGG" id="ole:K0B96_06420"/>
<dbReference type="InterPro" id="IPR052433">
    <property type="entry name" value="X-Pro_dipept-like"/>
</dbReference>
<keyword evidence="9" id="KW-0031">Aminopeptidase</keyword>
<dbReference type="PANTHER" id="PTHR43226">
    <property type="entry name" value="XAA-PRO AMINOPEPTIDASE 3"/>
    <property type="match status" value="1"/>
</dbReference>
<dbReference type="InterPro" id="IPR029149">
    <property type="entry name" value="Creatin/AminoP/Spt16_N"/>
</dbReference>
<keyword evidence="5" id="KW-0479">Metal-binding</keyword>